<dbReference type="EMBL" id="RQVS01000002">
    <property type="protein sequence ID" value="RRJ88334.1"/>
    <property type="molecule type" value="Genomic_DNA"/>
</dbReference>
<dbReference type="AlphaFoldDB" id="A0A3P3W0M6"/>
<evidence type="ECO:0000313" key="6">
    <source>
        <dbReference type="Proteomes" id="UP000274391"/>
    </source>
</evidence>
<evidence type="ECO:0000259" key="4">
    <source>
        <dbReference type="Pfam" id="PF13462"/>
    </source>
</evidence>
<keyword evidence="3" id="KW-1133">Transmembrane helix</keyword>
<feature type="coiled-coil region" evidence="1">
    <location>
        <begin position="2"/>
        <end position="33"/>
    </location>
</feature>
<dbReference type="SUPFAM" id="SSF52833">
    <property type="entry name" value="Thioredoxin-like"/>
    <property type="match status" value="1"/>
</dbReference>
<name>A0A3P3W0M6_9MICO</name>
<accession>A0A3P3W0M6</accession>
<feature type="transmembrane region" description="Helical" evidence="3">
    <location>
        <begin position="36"/>
        <end position="60"/>
    </location>
</feature>
<reference evidence="5 6" key="1">
    <citation type="submission" date="2018-11" db="EMBL/GenBank/DDBJ databases">
        <title>YIM 102482-1 draft genome.</title>
        <authorList>
            <person name="Li G."/>
            <person name="Jiang Y."/>
        </authorList>
    </citation>
    <scope>NUCLEOTIDE SEQUENCE [LARGE SCALE GENOMIC DNA]</scope>
    <source>
        <strain evidence="5 6">YIM 102482-1</strain>
    </source>
</reference>
<comment type="caution">
    <text evidence="5">The sequence shown here is derived from an EMBL/GenBank/DDBJ whole genome shotgun (WGS) entry which is preliminary data.</text>
</comment>
<protein>
    <submittedName>
        <fullName evidence="5">DsbA family protein</fullName>
    </submittedName>
</protein>
<keyword evidence="6" id="KW-1185">Reference proteome</keyword>
<keyword evidence="3" id="KW-0472">Membrane</keyword>
<feature type="compositionally biased region" description="Low complexity" evidence="2">
    <location>
        <begin position="262"/>
        <end position="288"/>
    </location>
</feature>
<evidence type="ECO:0000256" key="3">
    <source>
        <dbReference type="SAM" id="Phobius"/>
    </source>
</evidence>
<feature type="domain" description="Thioredoxin-like fold" evidence="4">
    <location>
        <begin position="90"/>
        <end position="245"/>
    </location>
</feature>
<dbReference type="InterPro" id="IPR036249">
    <property type="entry name" value="Thioredoxin-like_sf"/>
</dbReference>
<keyword evidence="3" id="KW-0812">Transmembrane</keyword>
<evidence type="ECO:0000313" key="5">
    <source>
        <dbReference type="EMBL" id="RRJ88334.1"/>
    </source>
</evidence>
<dbReference type="RefSeq" id="WP_124969516.1">
    <property type="nucleotide sequence ID" value="NZ_RQVS01000002.1"/>
</dbReference>
<proteinExistence type="predicted"/>
<feature type="region of interest" description="Disordered" evidence="2">
    <location>
        <begin position="258"/>
        <end position="288"/>
    </location>
</feature>
<dbReference type="OrthoDB" id="117402at2"/>
<organism evidence="5 6">
    <name type="scientific">Gulosibacter macacae</name>
    <dbReference type="NCBI Taxonomy" id="2488791"/>
    <lineage>
        <taxon>Bacteria</taxon>
        <taxon>Bacillati</taxon>
        <taxon>Actinomycetota</taxon>
        <taxon>Actinomycetes</taxon>
        <taxon>Micrococcales</taxon>
        <taxon>Microbacteriaceae</taxon>
        <taxon>Gulosibacter</taxon>
    </lineage>
</organism>
<dbReference type="Pfam" id="PF13462">
    <property type="entry name" value="Thioredoxin_4"/>
    <property type="match status" value="1"/>
</dbReference>
<gene>
    <name evidence="5" type="ORF">EG850_02525</name>
</gene>
<sequence length="288" mass="30714">MATKDRDQIRKLREEANALRKQEEAKKRRARMLTQIGVIAAAVLVIAAVVVVAVMAPTWFGNRNVPASQGTVAVATSTGGTAEVPIAVSEEGVLIGDPNAAVKIDYYLDFSCSYCKDYHDAMGHEYETLVGDGEAAVNFHFIRYVNDFGTRAGASLIAAIQHQPELFFTIMDGIYATPAQDQVNWNFNNYTTLLSSLGVTNSDAISSITNGDYAWYISDSTQKARSAGVPGTPSLYFNGERNDSLPTDGASLRTLVAELSGAPAETPAETPAAETPAAETPAETPAAN</sequence>
<evidence type="ECO:0000256" key="2">
    <source>
        <dbReference type="SAM" id="MobiDB-lite"/>
    </source>
</evidence>
<dbReference type="Proteomes" id="UP000274391">
    <property type="component" value="Unassembled WGS sequence"/>
</dbReference>
<keyword evidence="1" id="KW-0175">Coiled coil</keyword>
<evidence type="ECO:0000256" key="1">
    <source>
        <dbReference type="SAM" id="Coils"/>
    </source>
</evidence>
<dbReference type="InterPro" id="IPR012336">
    <property type="entry name" value="Thioredoxin-like_fold"/>
</dbReference>
<dbReference type="Gene3D" id="3.40.30.10">
    <property type="entry name" value="Glutaredoxin"/>
    <property type="match status" value="1"/>
</dbReference>